<dbReference type="PANTHER" id="PTHR10229:SF8">
    <property type="entry name" value="GTPASE HFLX"/>
    <property type="match status" value="1"/>
</dbReference>
<gene>
    <name evidence="8" type="primary">hflX</name>
    <name evidence="8" type="ORF">Nmn1133_04650</name>
</gene>
<dbReference type="GO" id="GO:0043022">
    <property type="term" value="F:ribosome binding"/>
    <property type="evidence" value="ECO:0007669"/>
    <property type="project" value="TreeGrafter"/>
</dbReference>
<dbReference type="PROSITE" id="PS51705">
    <property type="entry name" value="G_HFLX"/>
    <property type="match status" value="1"/>
</dbReference>
<dbReference type="Gene3D" id="3.40.50.11060">
    <property type="entry name" value="GTPase HflX, N-terminal domain"/>
    <property type="match status" value="1"/>
</dbReference>
<feature type="binding site" evidence="6">
    <location>
        <position position="196"/>
    </location>
    <ligand>
        <name>Mg(2+)</name>
        <dbReference type="ChEBI" id="CHEBI:18420"/>
    </ligand>
</feature>
<feature type="binding site" evidence="5">
    <location>
        <begin position="189"/>
        <end position="196"/>
    </location>
    <ligand>
        <name>GTP</name>
        <dbReference type="ChEBI" id="CHEBI:37565"/>
    </ligand>
</feature>
<dbReference type="InterPro" id="IPR027417">
    <property type="entry name" value="P-loop_NTPase"/>
</dbReference>
<dbReference type="GO" id="GO:0005525">
    <property type="term" value="F:GTP binding"/>
    <property type="evidence" value="ECO:0007669"/>
    <property type="project" value="UniProtKB-KW"/>
</dbReference>
<organism evidence="8 9">
    <name type="scientific">Halosegnis longus</name>
    <dbReference type="NCBI Taxonomy" id="2216012"/>
    <lineage>
        <taxon>Archaea</taxon>
        <taxon>Methanobacteriati</taxon>
        <taxon>Methanobacteriota</taxon>
        <taxon>Stenosarchaea group</taxon>
        <taxon>Halobacteria</taxon>
        <taxon>Halobacteriales</taxon>
        <taxon>Natronomonadaceae</taxon>
        <taxon>Halosegnis</taxon>
    </lineage>
</organism>
<proteinExistence type="predicted"/>
<feature type="binding site" evidence="5">
    <location>
        <begin position="338"/>
        <end position="340"/>
    </location>
    <ligand>
        <name>GTP</name>
        <dbReference type="ChEBI" id="CHEBI:37565"/>
    </ligand>
</feature>
<evidence type="ECO:0000313" key="8">
    <source>
        <dbReference type="EMBL" id="RNJ26042.1"/>
    </source>
</evidence>
<dbReference type="InterPro" id="IPR042108">
    <property type="entry name" value="GTPase_HflX_N_sf"/>
</dbReference>
<keyword evidence="3 6" id="KW-0460">Magnesium</keyword>
<comment type="caution">
    <text evidence="8">The sequence shown here is derived from an EMBL/GenBank/DDBJ whole genome shotgun (WGS) entry which is preliminary data.</text>
</comment>
<feature type="binding site" evidence="6">
    <location>
        <position position="229"/>
    </location>
    <ligand>
        <name>Mg(2+)</name>
        <dbReference type="ChEBI" id="CHEBI:18420"/>
    </ligand>
</feature>
<dbReference type="Pfam" id="PF13167">
    <property type="entry name" value="GTP-bdg_N"/>
    <property type="match status" value="1"/>
</dbReference>
<evidence type="ECO:0000259" key="7">
    <source>
        <dbReference type="PROSITE" id="PS51705"/>
    </source>
</evidence>
<feature type="binding site" evidence="5">
    <location>
        <begin position="313"/>
        <end position="316"/>
    </location>
    <ligand>
        <name>GTP</name>
        <dbReference type="ChEBI" id="CHEBI:37565"/>
    </ligand>
</feature>
<evidence type="ECO:0000256" key="4">
    <source>
        <dbReference type="ARBA" id="ARBA00023134"/>
    </source>
</evidence>
<evidence type="ECO:0000256" key="1">
    <source>
        <dbReference type="ARBA" id="ARBA00022723"/>
    </source>
</evidence>
<dbReference type="InterPro" id="IPR025121">
    <property type="entry name" value="GTPase_HflX_N"/>
</dbReference>
<keyword evidence="1 6" id="KW-0479">Metal-binding</keyword>
<evidence type="ECO:0000256" key="2">
    <source>
        <dbReference type="ARBA" id="ARBA00022741"/>
    </source>
</evidence>
<evidence type="ECO:0000256" key="3">
    <source>
        <dbReference type="ARBA" id="ARBA00022842"/>
    </source>
</evidence>
<feature type="binding site" evidence="5">
    <location>
        <begin position="248"/>
        <end position="251"/>
    </location>
    <ligand>
        <name>GTP</name>
        <dbReference type="ChEBI" id="CHEBI:37565"/>
    </ligand>
</feature>
<dbReference type="GO" id="GO:0046872">
    <property type="term" value="F:metal ion binding"/>
    <property type="evidence" value="ECO:0007669"/>
    <property type="project" value="UniProtKB-KW"/>
</dbReference>
<dbReference type="NCBIfam" id="TIGR03156">
    <property type="entry name" value="GTP_HflX"/>
    <property type="match status" value="1"/>
</dbReference>
<keyword evidence="4 5" id="KW-0342">GTP-binding</keyword>
<evidence type="ECO:0000256" key="5">
    <source>
        <dbReference type="PIRSR" id="PIRSR006809-1"/>
    </source>
</evidence>
<protein>
    <submittedName>
        <fullName evidence="8">GTPase HflX</fullName>
    </submittedName>
</protein>
<evidence type="ECO:0000256" key="6">
    <source>
        <dbReference type="PIRSR" id="PIRSR006809-2"/>
    </source>
</evidence>
<evidence type="ECO:0000313" key="9">
    <source>
        <dbReference type="Proteomes" id="UP000270581"/>
    </source>
</evidence>
<dbReference type="Pfam" id="PF01926">
    <property type="entry name" value="MMR_HSR1"/>
    <property type="match status" value="1"/>
</dbReference>
<reference evidence="8 9" key="1">
    <citation type="submission" date="2018-11" db="EMBL/GenBank/DDBJ databases">
        <title>Genome sequences of Natronomonas sp. CBA1133.</title>
        <authorList>
            <person name="Roh S.W."/>
            <person name="Cha I.-T."/>
        </authorList>
    </citation>
    <scope>NUCLEOTIDE SEQUENCE [LARGE SCALE GENOMIC DNA]</scope>
    <source>
        <strain evidence="8 9">CBA1133</strain>
    </source>
</reference>
<dbReference type="PIRSF" id="PIRSF006809">
    <property type="entry name" value="GTP-binding_hflX_prd"/>
    <property type="match status" value="1"/>
</dbReference>
<feature type="domain" description="Hflx-type G" evidence="7">
    <location>
        <begin position="183"/>
        <end position="359"/>
    </location>
</feature>
<dbReference type="InterPro" id="IPR006073">
    <property type="entry name" value="GTP-bd"/>
</dbReference>
<dbReference type="InterPro" id="IPR030394">
    <property type="entry name" value="G_HFLX_dom"/>
</dbReference>
<dbReference type="EMBL" id="RJJC01000001">
    <property type="protein sequence ID" value="RNJ26042.1"/>
    <property type="molecule type" value="Genomic_DNA"/>
</dbReference>
<comment type="cofactor">
    <cofactor evidence="6">
        <name>Mg(2+)</name>
        <dbReference type="ChEBI" id="CHEBI:18420"/>
    </cofactor>
</comment>
<dbReference type="PANTHER" id="PTHR10229">
    <property type="entry name" value="GTP-BINDING PROTEIN HFLX"/>
    <property type="match status" value="1"/>
</dbReference>
<name>A0AAJ4R8A6_9EURY</name>
<keyword evidence="9" id="KW-1185">Reference proteome</keyword>
<dbReference type="Proteomes" id="UP000270581">
    <property type="component" value="Unassembled WGS sequence"/>
</dbReference>
<dbReference type="SUPFAM" id="SSF52540">
    <property type="entry name" value="P-loop containing nucleoside triphosphate hydrolases"/>
    <property type="match status" value="1"/>
</dbReference>
<dbReference type="InterPro" id="IPR016496">
    <property type="entry name" value="GTPase_HflX"/>
</dbReference>
<dbReference type="GO" id="GO:0005737">
    <property type="term" value="C:cytoplasm"/>
    <property type="evidence" value="ECO:0007669"/>
    <property type="project" value="TreeGrafter"/>
</dbReference>
<accession>A0AAJ4R8A6</accession>
<keyword evidence="2 5" id="KW-0547">Nucleotide-binding</keyword>
<dbReference type="Gene3D" id="3.40.50.300">
    <property type="entry name" value="P-loop containing nucleotide triphosphate hydrolases"/>
    <property type="match status" value="1"/>
</dbReference>
<dbReference type="AlphaFoldDB" id="A0AAJ4R8A6"/>
<sequence>MTGTILATRTADGTGETDELERLAETAGYDVLGTVTATGPRDATYNLTPGAVTDLEARVRETGATRVVVDNDLTPGQAHNIATRLPDEVELMDRRRLVLTVFEQGAGSKVARLQVRLARLEYELPRLRAAINRDEATEITRHDEEGKPIEDHKRRIDATKQRLAQLSDPTADRLARRAKAGFDTVALVGYTNAGKTTLLRRLADELALNSDHHDDESGEPTVRDQLFETLNTTTRRATCSGRRLLLTDTVGFVSGLPHEFVAAFESTMASARHAELVLLVVDGSDPRADIERKLTVAKEQLTDADGTVLPVVNKIDRIDDSKRAEIVELFETPPVWVSATDGSLDALRVAIVDALPTAETTLTVPNSDGAMTLVSWCYDHAEVREIQYGDEIAIRVAGKPSVIEEAERKATNVELPVQ</sequence>
<dbReference type="RefSeq" id="WP_123123934.1">
    <property type="nucleotide sequence ID" value="NZ_QKNW01000001.1"/>
</dbReference>